<dbReference type="PANTHER" id="PTHR35807:SF1">
    <property type="entry name" value="TRANSCRIPTIONAL REGULATOR REDD"/>
    <property type="match status" value="1"/>
</dbReference>
<sequence>MRYIGCFIVLFSLLCLRGNAQGLEFSTYESETIQKTSYSVFDENPLTFKHNFSIAYDLAIQDYGSFGYVFRLKDLKNKNADIYSFVFSYDNKERSYLKFNIETKKCLVVDTLCNKNLGPRRWIPIEIFFSLKDDSVCLTINKRKYHAGKLGLSKEMTPSIMFGSSRFSEEIPPFAIRNLVVSDTYQRIEFPLNESTGTLVHDNQGKVRGKAINPVWLINRFYYWNLIHSQSSKTTAGYNYDVQSGNFVYFDSDSLYTLDIRRNRWEGRKHEPLPMKMHLGTNFLYPDTHSAYIYEVDNRMDSCTICSLDILTGKTNKVDNKFLSSQRHHHSSYLDTIHNKFYIFGGFGLRKYTNTLEVYDLNQKTWSTVKLKGDFVAPRFFSSMGALNSDELLLFGGTGNSSGDQSLGKIYYYDLYKINLQDSTVKKVRDYSYTGIQIVPVRNLILSDDKTAFYTLCYPMQEASSYLQLYKFSLQNDSYEILGNSIPMESKAILSNANLYYNKDTKEFYCCTQEFDEHSGESSVTRFYSLSAPAIAKDALFLYSAEGNFSWYPVIVVVAVVLILVIAAGVYLKSRNAKQSVPKVISGHKTHVPVDGERTSQTNALYLFGEFTILDKKGKDITHLFSSKIRQLFLLTFLNGVGNKEGITSSYIYGLLWPEKELSSAKNLKGVTINRLRKILDDLEGIELIYANSRYSIKLSENFYCDYQSYLEQIDKIRQSDASQEVSQLLIGILSRGKFLKSVDDSMFDTFKSEQEDELHKMLMIELNNLYAKAAYEQVIQLAEIWLKADSLNDMALWYMLNACHKLKREDQSMKKYYLYIAEYNKSMGNNYPYSYSDIIHNDLRISFQ</sequence>
<evidence type="ECO:0000256" key="1">
    <source>
        <dbReference type="SAM" id="Phobius"/>
    </source>
</evidence>
<dbReference type="eggNOG" id="COG3947">
    <property type="taxonomic scope" value="Bacteria"/>
</dbReference>
<reference evidence="4" key="1">
    <citation type="submission" date="2016-11" db="EMBL/GenBank/DDBJ databases">
        <authorList>
            <person name="Varghese N."/>
            <person name="Submissions S."/>
        </authorList>
    </citation>
    <scope>NUCLEOTIDE SEQUENCE [LARGE SCALE GENOMIC DNA]</scope>
    <source>
        <strain evidence="4">DSM 26884</strain>
    </source>
</reference>
<dbReference type="GO" id="GO:0006355">
    <property type="term" value="P:regulation of DNA-templated transcription"/>
    <property type="evidence" value="ECO:0007669"/>
    <property type="project" value="TreeGrafter"/>
</dbReference>
<dbReference type="Pfam" id="PF24681">
    <property type="entry name" value="Kelch_KLHDC2_KLHL20_DRC7"/>
    <property type="match status" value="1"/>
</dbReference>
<keyword evidence="2" id="KW-0732">Signal</keyword>
<keyword evidence="1" id="KW-0472">Membrane</keyword>
<evidence type="ECO:0000313" key="4">
    <source>
        <dbReference type="Proteomes" id="UP000184192"/>
    </source>
</evidence>
<dbReference type="Gene3D" id="2.120.10.80">
    <property type="entry name" value="Kelch-type beta propeller"/>
    <property type="match status" value="1"/>
</dbReference>
<feature type="transmembrane region" description="Helical" evidence="1">
    <location>
        <begin position="551"/>
        <end position="572"/>
    </location>
</feature>
<evidence type="ECO:0000256" key="2">
    <source>
        <dbReference type="SAM" id="SignalP"/>
    </source>
</evidence>
<dbReference type="EMBL" id="FQZN01000011">
    <property type="protein sequence ID" value="SHI94716.1"/>
    <property type="molecule type" value="Genomic_DNA"/>
</dbReference>
<dbReference type="AlphaFoldDB" id="A0A1M6FAP2"/>
<dbReference type="Proteomes" id="UP000184192">
    <property type="component" value="Unassembled WGS sequence"/>
</dbReference>
<dbReference type="InterPro" id="IPR051677">
    <property type="entry name" value="AfsR-DnrI-RedD_regulator"/>
</dbReference>
<protein>
    <submittedName>
        <fullName evidence="3">Two-component response regulator, SAPR family, consists of REC, wHTH and BTAD domains</fullName>
    </submittedName>
</protein>
<feature type="signal peptide" evidence="2">
    <location>
        <begin position="1"/>
        <end position="20"/>
    </location>
</feature>
<feature type="chain" id="PRO_5012115910" evidence="2">
    <location>
        <begin position="21"/>
        <end position="849"/>
    </location>
</feature>
<proteinExistence type="predicted"/>
<dbReference type="SUPFAM" id="SSF117281">
    <property type="entry name" value="Kelch motif"/>
    <property type="match status" value="1"/>
</dbReference>
<dbReference type="RefSeq" id="WP_243462548.1">
    <property type="nucleotide sequence ID" value="NZ_FQZN01000011.1"/>
</dbReference>
<keyword evidence="1" id="KW-0812">Transmembrane</keyword>
<dbReference type="InterPro" id="IPR015915">
    <property type="entry name" value="Kelch-typ_b-propeller"/>
</dbReference>
<name>A0A1M6FAP2_9BACE</name>
<dbReference type="GeneID" id="92712209"/>
<evidence type="ECO:0000313" key="3">
    <source>
        <dbReference type="EMBL" id="SHI94716.1"/>
    </source>
</evidence>
<organism evidence="3 4">
    <name type="scientific">Bacteroides stercorirosoris</name>
    <dbReference type="NCBI Taxonomy" id="871324"/>
    <lineage>
        <taxon>Bacteria</taxon>
        <taxon>Pseudomonadati</taxon>
        <taxon>Bacteroidota</taxon>
        <taxon>Bacteroidia</taxon>
        <taxon>Bacteroidales</taxon>
        <taxon>Bacteroidaceae</taxon>
        <taxon>Bacteroides</taxon>
    </lineage>
</organism>
<accession>A0A1M6FAP2</accession>
<gene>
    <name evidence="3" type="ORF">SAMN05444350_111115</name>
</gene>
<dbReference type="PANTHER" id="PTHR35807">
    <property type="entry name" value="TRANSCRIPTIONAL REGULATOR REDD-RELATED"/>
    <property type="match status" value="1"/>
</dbReference>
<dbReference type="GO" id="GO:0003677">
    <property type="term" value="F:DNA binding"/>
    <property type="evidence" value="ECO:0007669"/>
    <property type="project" value="TreeGrafter"/>
</dbReference>
<keyword evidence="1" id="KW-1133">Transmembrane helix</keyword>
<keyword evidence="4" id="KW-1185">Reference proteome</keyword>